<protein>
    <recommendedName>
        <fullName evidence="2">ABM domain-containing protein</fullName>
    </recommendedName>
</protein>
<feature type="domain" description="ABM" evidence="2">
    <location>
        <begin position="2"/>
        <end position="101"/>
    </location>
</feature>
<dbReference type="PANTHER" id="PTHR34474:SF4">
    <property type="entry name" value="HEME OXYGENASE (STAPHYLOBILIN-PRODUCING) 1"/>
    <property type="match status" value="1"/>
</dbReference>
<name>A0A1E5GMR4_9ENTE</name>
<reference evidence="4" key="1">
    <citation type="submission" date="2016-09" db="EMBL/GenBank/DDBJ databases">
        <authorList>
            <person name="Gulvik C.A."/>
        </authorList>
    </citation>
    <scope>NUCLEOTIDE SEQUENCE [LARGE SCALE GENOMIC DNA]</scope>
    <source>
        <strain evidence="4">DSM 23328</strain>
    </source>
</reference>
<evidence type="ECO:0000256" key="1">
    <source>
        <dbReference type="SAM" id="MobiDB-lite"/>
    </source>
</evidence>
<accession>A0A1E5GMR4</accession>
<sequence length="112" mass="13114">MYIVTNTIQTETAHSQKIIQQFTAGHTKESMETVEGFLNFQLMHRTLPDNPEVTELVVLSRWTSKEHQKNWVKSQAFKKMHQRKEPKQDDEKNQNKRPGIISSTIAEYEVLT</sequence>
<keyword evidence="4" id="KW-1185">Reference proteome</keyword>
<proteinExistence type="predicted"/>
<dbReference type="PROSITE" id="PS51725">
    <property type="entry name" value="ABM"/>
    <property type="match status" value="1"/>
</dbReference>
<dbReference type="Gene3D" id="3.30.70.100">
    <property type="match status" value="1"/>
</dbReference>
<dbReference type="InterPro" id="IPR050404">
    <property type="entry name" value="Heme-degrading_MO"/>
</dbReference>
<feature type="compositionally biased region" description="Basic and acidic residues" evidence="1">
    <location>
        <begin position="83"/>
        <end position="94"/>
    </location>
</feature>
<organism evidence="3 4">
    <name type="scientific">Enterococcus ureasiticus</name>
    <dbReference type="NCBI Taxonomy" id="903984"/>
    <lineage>
        <taxon>Bacteria</taxon>
        <taxon>Bacillati</taxon>
        <taxon>Bacillota</taxon>
        <taxon>Bacilli</taxon>
        <taxon>Lactobacillales</taxon>
        <taxon>Enterococcaceae</taxon>
        <taxon>Enterococcus</taxon>
    </lineage>
</organism>
<comment type="caution">
    <text evidence="3">The sequence shown here is derived from an EMBL/GenBank/DDBJ whole genome shotgun (WGS) entry which is preliminary data.</text>
</comment>
<dbReference type="InterPro" id="IPR007138">
    <property type="entry name" value="ABM_dom"/>
</dbReference>
<dbReference type="PANTHER" id="PTHR34474">
    <property type="entry name" value="SIGNAL TRANSDUCTION PROTEIN TRAP"/>
    <property type="match status" value="1"/>
</dbReference>
<evidence type="ECO:0000313" key="4">
    <source>
        <dbReference type="Proteomes" id="UP000094068"/>
    </source>
</evidence>
<dbReference type="InterPro" id="IPR011008">
    <property type="entry name" value="Dimeric_a/b-barrel"/>
</dbReference>
<feature type="region of interest" description="Disordered" evidence="1">
    <location>
        <begin position="73"/>
        <end position="103"/>
    </location>
</feature>
<dbReference type="AlphaFoldDB" id="A0A1E5GMR4"/>
<dbReference type="Pfam" id="PF03992">
    <property type="entry name" value="ABM"/>
    <property type="match status" value="1"/>
</dbReference>
<gene>
    <name evidence="3" type="ORF">BCR21_03090</name>
</gene>
<dbReference type="SUPFAM" id="SSF54909">
    <property type="entry name" value="Dimeric alpha+beta barrel"/>
    <property type="match status" value="1"/>
</dbReference>
<dbReference type="STRING" id="903984.BCR21_03090"/>
<dbReference type="EMBL" id="MIJZ01000001">
    <property type="protein sequence ID" value="OEG13992.1"/>
    <property type="molecule type" value="Genomic_DNA"/>
</dbReference>
<dbReference type="Proteomes" id="UP000094068">
    <property type="component" value="Unassembled WGS sequence"/>
</dbReference>
<evidence type="ECO:0000259" key="2">
    <source>
        <dbReference type="PROSITE" id="PS51725"/>
    </source>
</evidence>
<dbReference type="OrthoDB" id="384737at2"/>
<evidence type="ECO:0000313" key="3">
    <source>
        <dbReference type="EMBL" id="OEG13992.1"/>
    </source>
</evidence>
<dbReference type="RefSeq" id="WP_069645042.1">
    <property type="nucleotide sequence ID" value="NZ_MIJZ01000001.1"/>
</dbReference>